<feature type="region of interest" description="Disordered" evidence="10">
    <location>
        <begin position="1"/>
        <end position="104"/>
    </location>
</feature>
<dbReference type="Gene3D" id="3.40.50.12190">
    <property type="match status" value="1"/>
</dbReference>
<dbReference type="PANTHER" id="PTHR18843">
    <property type="entry name" value="TORSIN-1A-INTERACTING PROTEIN"/>
    <property type="match status" value="1"/>
</dbReference>
<accession>A0AAW0MZR1</accession>
<feature type="domain" description="Torsin-1A-interacting protein 1/2 AAA+ activator" evidence="11">
    <location>
        <begin position="296"/>
        <end position="508"/>
    </location>
</feature>
<evidence type="ECO:0000256" key="6">
    <source>
        <dbReference type="ARBA" id="ARBA00023136"/>
    </source>
</evidence>
<evidence type="ECO:0000256" key="2">
    <source>
        <dbReference type="ARBA" id="ARBA00007860"/>
    </source>
</evidence>
<keyword evidence="13" id="KW-1185">Reference proteome</keyword>
<proteinExistence type="inferred from homology"/>
<name>A0AAW0MZR1_9GOBI</name>
<keyword evidence="5" id="KW-1133">Transmembrane helix</keyword>
<comment type="similarity">
    <text evidence="2">Belongs to the TOR1AIP family.</text>
</comment>
<dbReference type="GO" id="GO:0001671">
    <property type="term" value="F:ATPase activator activity"/>
    <property type="evidence" value="ECO:0007669"/>
    <property type="project" value="InterPro"/>
</dbReference>
<organism evidence="12 13">
    <name type="scientific">Mugilogobius chulae</name>
    <name type="common">yellowstripe goby</name>
    <dbReference type="NCBI Taxonomy" id="88201"/>
    <lineage>
        <taxon>Eukaryota</taxon>
        <taxon>Metazoa</taxon>
        <taxon>Chordata</taxon>
        <taxon>Craniata</taxon>
        <taxon>Vertebrata</taxon>
        <taxon>Euteleostomi</taxon>
        <taxon>Actinopterygii</taxon>
        <taxon>Neopterygii</taxon>
        <taxon>Teleostei</taxon>
        <taxon>Neoteleostei</taxon>
        <taxon>Acanthomorphata</taxon>
        <taxon>Gobiaria</taxon>
        <taxon>Gobiiformes</taxon>
        <taxon>Gobioidei</taxon>
        <taxon>Gobiidae</taxon>
        <taxon>Gobionellinae</taxon>
        <taxon>Mugilogobius</taxon>
    </lineage>
</organism>
<comment type="subcellular location">
    <subcellularLocation>
        <location evidence="9">Endomembrane system</location>
        <topology evidence="9">Single-pass membrane protein</topology>
    </subcellularLocation>
    <subcellularLocation>
        <location evidence="1">Nucleus envelope</location>
    </subcellularLocation>
</comment>
<protein>
    <recommendedName>
        <fullName evidence="11">Torsin-1A-interacting protein 1/2 AAA+ activator domain-containing protein</fullName>
    </recommendedName>
</protein>
<evidence type="ECO:0000256" key="3">
    <source>
        <dbReference type="ARBA" id="ARBA00022553"/>
    </source>
</evidence>
<feature type="compositionally biased region" description="Polar residues" evidence="10">
    <location>
        <begin position="165"/>
        <end position="184"/>
    </location>
</feature>
<dbReference type="GO" id="GO:0061024">
    <property type="term" value="P:membrane organization"/>
    <property type="evidence" value="ECO:0007669"/>
    <property type="project" value="TreeGrafter"/>
</dbReference>
<gene>
    <name evidence="12" type="ORF">WMY93_024485</name>
</gene>
<keyword evidence="4" id="KW-0812">Transmembrane</keyword>
<dbReference type="InterPro" id="IPR046753">
    <property type="entry name" value="TOIP1/2_C"/>
</dbReference>
<dbReference type="Pfam" id="PF05609">
    <property type="entry name" value="LAP1_C"/>
    <property type="match status" value="1"/>
</dbReference>
<dbReference type="EMBL" id="JBBPFD010000018">
    <property type="protein sequence ID" value="KAK7888925.1"/>
    <property type="molecule type" value="Genomic_DNA"/>
</dbReference>
<comment type="caution">
    <text evidence="12">The sequence shown here is derived from an EMBL/GenBank/DDBJ whole genome shotgun (WGS) entry which is preliminary data.</text>
</comment>
<feature type="region of interest" description="Disordered" evidence="10">
    <location>
        <begin position="211"/>
        <end position="237"/>
    </location>
</feature>
<dbReference type="GO" id="GO:0016020">
    <property type="term" value="C:membrane"/>
    <property type="evidence" value="ECO:0007669"/>
    <property type="project" value="TreeGrafter"/>
</dbReference>
<feature type="compositionally biased region" description="Low complexity" evidence="10">
    <location>
        <begin position="215"/>
        <end position="228"/>
    </location>
</feature>
<dbReference type="InterPro" id="IPR038599">
    <property type="entry name" value="LAP1C-like_C_sf"/>
</dbReference>
<evidence type="ECO:0000256" key="1">
    <source>
        <dbReference type="ARBA" id="ARBA00004259"/>
    </source>
</evidence>
<dbReference type="GO" id="GO:0005635">
    <property type="term" value="C:nuclear envelope"/>
    <property type="evidence" value="ECO:0007669"/>
    <property type="project" value="UniProtKB-SubCell"/>
</dbReference>
<dbReference type="PANTHER" id="PTHR18843:SF7">
    <property type="entry name" value="LAMINA-ASSOCIATED POLYPEPTIDE 1B ISOFORM 1-RELATED"/>
    <property type="match status" value="1"/>
</dbReference>
<evidence type="ECO:0000313" key="12">
    <source>
        <dbReference type="EMBL" id="KAK7888925.1"/>
    </source>
</evidence>
<reference evidence="13" key="1">
    <citation type="submission" date="2024-04" db="EMBL/GenBank/DDBJ databases">
        <title>Salinicola lusitanus LLJ914,a marine bacterium isolated from the Okinawa Trough.</title>
        <authorList>
            <person name="Li J."/>
        </authorList>
    </citation>
    <scope>NUCLEOTIDE SEQUENCE [LARGE SCALE GENOMIC DNA]</scope>
</reference>
<evidence type="ECO:0000313" key="13">
    <source>
        <dbReference type="Proteomes" id="UP001460270"/>
    </source>
</evidence>
<evidence type="ECO:0000256" key="10">
    <source>
        <dbReference type="SAM" id="MobiDB-lite"/>
    </source>
</evidence>
<feature type="region of interest" description="Disordered" evidence="10">
    <location>
        <begin position="147"/>
        <end position="184"/>
    </location>
</feature>
<keyword evidence="7" id="KW-0325">Glycoprotein</keyword>
<keyword evidence="6" id="KW-0472">Membrane</keyword>
<evidence type="ECO:0000259" key="11">
    <source>
        <dbReference type="Pfam" id="PF05609"/>
    </source>
</evidence>
<dbReference type="Proteomes" id="UP001460270">
    <property type="component" value="Unassembled WGS sequence"/>
</dbReference>
<keyword evidence="3" id="KW-0597">Phosphoprotein</keyword>
<evidence type="ECO:0000256" key="9">
    <source>
        <dbReference type="ARBA" id="ARBA00037847"/>
    </source>
</evidence>
<dbReference type="InterPro" id="IPR008662">
    <property type="entry name" value="TOIP1/2"/>
</dbReference>
<evidence type="ECO:0000256" key="5">
    <source>
        <dbReference type="ARBA" id="ARBA00022989"/>
    </source>
</evidence>
<evidence type="ECO:0000256" key="4">
    <source>
        <dbReference type="ARBA" id="ARBA00022692"/>
    </source>
</evidence>
<sequence>MNSEESGKAPTQLRRSARRSISANVKENYGPTPRGPLKRTKKSLKPQSEVPASNGTNDKDSEDEGSPNKKICMQTGDVPAGEDGNGPRKDVFEPMETENQSEGLEGDIKASIKLTPLPQNPPVPGPFGDFNLKPLVVLAHRCSHSHSQSENVNKTQEEYPKKKVVSSSKFNTQISPTKSTSDTRHVTVTSMAEYKKNMEAKITEVNHHIPLNYPTSATTTRQRTTVSTPKKSELERQQGIAKKKTTLPLEAQVFHQKLVLLILLSGGLFLAFKHLQTLQRTKEVNAHSSKFVNSGHFVKEMSHVALRFPSQRPELWKRSQIHLQKHLDTPEPTELVSLILTAGLKAEKTLHCLAHNIASAFATAVNSSVIVIDGASQASLDSDQAKMEIDNQLKEAFGSDKLAAIVHHFDELPPGSALIFYRYCDHENAAYKRAFLLFTVQLSTEEISPQTSLKDVEEMVRDHIEKKFVENESAFNKMDTDKFSGLWSRIAHLILPVAYEDEIEQRGC</sequence>
<keyword evidence="8" id="KW-0539">Nucleus</keyword>
<dbReference type="AlphaFoldDB" id="A0AAW0MZR1"/>
<evidence type="ECO:0000256" key="8">
    <source>
        <dbReference type="ARBA" id="ARBA00023242"/>
    </source>
</evidence>
<evidence type="ECO:0000256" key="7">
    <source>
        <dbReference type="ARBA" id="ARBA00023180"/>
    </source>
</evidence>